<dbReference type="EMBL" id="MJGC01000010">
    <property type="protein sequence ID" value="OEJ77169.1"/>
    <property type="molecule type" value="Genomic_DNA"/>
</dbReference>
<feature type="region of interest" description="Disordered" evidence="2">
    <location>
        <begin position="89"/>
        <end position="110"/>
    </location>
</feature>
<sequence>MSRQRRSQQEPLHPISTSAKTSFLQTRPFSEQPQNASPTPDNPDLQTQLNAAARFGHRLSQIAIQPKLTVGAPGDRYEQEADSVASQVMSMSEPSARSPIQRETAPEEEELQMKPLAASITPLVQREAALEEEELQMKPLIQREAALEDEEELQMKPLIQREAALEDEEELQMKPSLQRSQEASFTANDTVENQLNNSKGGGSPLPNEVRSFMEPRFGVNFSQVRVHTDSNAVQMNRNLGAQAFTHGHDVYFGAGKSPTDLQLTAHELTHVVQQTGGESSHSHTAGVQRSAINNISKGAANTIQRNPLLGFPSSSISDLPDMHPVNWSELAQPQSPPLEIAPVEMKRAITGSHPPAAPLPPASDPWASLSANRCNPNHHAPPRHHFDFSTLINIERQQAWSAIGQDISAVQDGWNAVVPLANAFNIAENDRTLQNPEFGLQPFDRGVGTLEGLAGQQRVPRTGARKATTVDSLFELPQSDPDIRRFGTDVNITSRESRGIDRASQSSEVEQAVLKVQAVEAELQSAVSNVQAKVDFVEAAAHSVDAAAAGVRLVEAQHQQADAQSQVDSLKGERDRVKNNVKTVITLVKSLVSLGVAAGAGAASASASGASGGLTLKDANGPSADILGVIADRIVDAAYAEQISEAQAALSVAIASVRQAAGEQATSALLAANSELQARHRELNSARFAVVDVLIRRRSAYSQLATSAARRSGGSTSTQDRIAGMVAAIPIVEVVVARSSSVLSAAERGLNVSYSNSSGIGFSMARYAGYSQANSFVNHLAMLRGLQIEMTITHNFWRERLSSLQAIVTRLGQGIGASGQ</sequence>
<feature type="region of interest" description="Disordered" evidence="2">
    <location>
        <begin position="1"/>
        <end position="50"/>
    </location>
</feature>
<feature type="domain" description="eCIS core" evidence="3">
    <location>
        <begin position="204"/>
        <end position="277"/>
    </location>
</feature>
<evidence type="ECO:0000259" key="3">
    <source>
        <dbReference type="Pfam" id="PF13699"/>
    </source>
</evidence>
<feature type="coiled-coil region" evidence="1">
    <location>
        <begin position="553"/>
        <end position="580"/>
    </location>
</feature>
<dbReference type="OrthoDB" id="468501at2"/>
<organism evidence="4">
    <name type="scientific">Desertifilum tharense IPPAS B-1220</name>
    <dbReference type="NCBI Taxonomy" id="1781255"/>
    <lineage>
        <taxon>Bacteria</taxon>
        <taxon>Bacillati</taxon>
        <taxon>Cyanobacteriota</taxon>
        <taxon>Cyanophyceae</taxon>
        <taxon>Desertifilales</taxon>
        <taxon>Desertifilaceae</taxon>
        <taxon>Desertifilum</taxon>
    </lineage>
</organism>
<keyword evidence="1" id="KW-0175">Coiled coil</keyword>
<evidence type="ECO:0000256" key="1">
    <source>
        <dbReference type="SAM" id="Coils"/>
    </source>
</evidence>
<evidence type="ECO:0000313" key="4">
    <source>
        <dbReference type="EMBL" id="OEJ77169.1"/>
    </source>
</evidence>
<proteinExistence type="predicted"/>
<dbReference type="Pfam" id="PF13699">
    <property type="entry name" value="eCIS_core"/>
    <property type="match status" value="1"/>
</dbReference>
<dbReference type="STRING" id="1781255.BH720_00385"/>
<feature type="compositionally biased region" description="Polar residues" evidence="2">
    <location>
        <begin position="15"/>
        <end position="50"/>
    </location>
</feature>
<dbReference type="AlphaFoldDB" id="A0A1E5QR68"/>
<evidence type="ECO:0000256" key="2">
    <source>
        <dbReference type="SAM" id="MobiDB-lite"/>
    </source>
</evidence>
<reference evidence="4" key="1">
    <citation type="submission" date="2016-09" db="EMBL/GenBank/DDBJ databases">
        <title>Draft genome of thermotolerant cyanobacterium Desertifilum sp. strain IPPAS B-1220.</title>
        <authorList>
            <person name="Sinetova M.A."/>
            <person name="Bolakhan K."/>
            <person name="Zayadan B.K."/>
            <person name="Mironov K.S."/>
            <person name="Ustinova V."/>
            <person name="Kupriyanova E.V."/>
            <person name="Sidorov R.A."/>
            <person name="Skrypnik A.N."/>
            <person name="Gogoleva N.E."/>
            <person name="Gogolev Y.V."/>
            <person name="Los D.A."/>
        </authorList>
    </citation>
    <scope>NUCLEOTIDE SEQUENCE [LARGE SCALE GENOMIC DNA]</scope>
    <source>
        <strain evidence="4">IPPAS B-1220</strain>
    </source>
</reference>
<dbReference type="InterPro" id="IPR025295">
    <property type="entry name" value="eCIS_core_dom"/>
</dbReference>
<dbReference type="RefSeq" id="WP_069965165.1">
    <property type="nucleotide sequence ID" value="NZ_CM124774.1"/>
</dbReference>
<protein>
    <recommendedName>
        <fullName evidence="3">eCIS core domain-containing protein</fullName>
    </recommendedName>
</protein>
<comment type="caution">
    <text evidence="4">The sequence shown here is derived from an EMBL/GenBank/DDBJ whole genome shotgun (WGS) entry which is preliminary data.</text>
</comment>
<accession>A0A1E5QR68</accession>
<name>A0A1E5QR68_9CYAN</name>
<gene>
    <name evidence="4" type="ORF">BH720_00385</name>
</gene>